<dbReference type="GO" id="GO:0016607">
    <property type="term" value="C:nuclear speck"/>
    <property type="evidence" value="ECO:0007669"/>
    <property type="project" value="UniProtKB-SubCell"/>
</dbReference>
<evidence type="ECO:0000256" key="11">
    <source>
        <dbReference type="ARBA" id="ARBA00022816"/>
    </source>
</evidence>
<keyword evidence="9" id="KW-0507">mRNA processing</keyword>
<feature type="compositionally biased region" description="Basic and acidic residues" evidence="18">
    <location>
        <begin position="66"/>
        <end position="75"/>
    </location>
</feature>
<dbReference type="GO" id="GO:0003729">
    <property type="term" value="F:mRNA binding"/>
    <property type="evidence" value="ECO:0007669"/>
    <property type="project" value="InterPro"/>
</dbReference>
<evidence type="ECO:0000256" key="17">
    <source>
        <dbReference type="ARBA" id="ARBA00023273"/>
    </source>
</evidence>
<feature type="region of interest" description="Disordered" evidence="18">
    <location>
        <begin position="210"/>
        <end position="241"/>
    </location>
</feature>
<evidence type="ECO:0000256" key="14">
    <source>
        <dbReference type="ARBA" id="ARBA00023161"/>
    </source>
</evidence>
<dbReference type="GO" id="GO:0006397">
    <property type="term" value="P:mRNA processing"/>
    <property type="evidence" value="ECO:0007669"/>
    <property type="project" value="UniProtKB-KW"/>
</dbReference>
<dbReference type="GO" id="GO:0005681">
    <property type="term" value="C:spliceosomal complex"/>
    <property type="evidence" value="ECO:0007669"/>
    <property type="project" value="UniProtKB-KW"/>
</dbReference>
<evidence type="ECO:0000256" key="9">
    <source>
        <dbReference type="ARBA" id="ARBA00022664"/>
    </source>
</evidence>
<organism evidence="20 21">
    <name type="scientific">Amblyomma americanum</name>
    <name type="common">Lone star tick</name>
    <dbReference type="NCBI Taxonomy" id="6943"/>
    <lineage>
        <taxon>Eukaryota</taxon>
        <taxon>Metazoa</taxon>
        <taxon>Ecdysozoa</taxon>
        <taxon>Arthropoda</taxon>
        <taxon>Chelicerata</taxon>
        <taxon>Arachnida</taxon>
        <taxon>Acari</taxon>
        <taxon>Parasitiformes</taxon>
        <taxon>Ixodida</taxon>
        <taxon>Ixodoidea</taxon>
        <taxon>Ixodidae</taxon>
        <taxon>Amblyomminae</taxon>
        <taxon>Amblyomma</taxon>
    </lineage>
</organism>
<feature type="region of interest" description="Disordered" evidence="18">
    <location>
        <begin position="26"/>
        <end position="51"/>
    </location>
</feature>
<keyword evidence="21" id="KW-1185">Reference proteome</keyword>
<evidence type="ECO:0000256" key="12">
    <source>
        <dbReference type="ARBA" id="ARBA00022845"/>
    </source>
</evidence>
<proteinExistence type="inferred from homology"/>
<feature type="compositionally biased region" description="Low complexity" evidence="18">
    <location>
        <begin position="142"/>
        <end position="153"/>
    </location>
</feature>
<dbReference type="EMBL" id="JARKHS020031335">
    <property type="protein sequence ID" value="KAK8761295.1"/>
    <property type="molecule type" value="Genomic_DNA"/>
</dbReference>
<dbReference type="GO" id="GO:0000184">
    <property type="term" value="P:nuclear-transcribed mRNA catabolic process, nonsense-mediated decay"/>
    <property type="evidence" value="ECO:0007669"/>
    <property type="project" value="UniProtKB-KW"/>
</dbReference>
<comment type="subcellular location">
    <subcellularLocation>
        <location evidence="2">Cell projection</location>
        <location evidence="2">Dendrite</location>
    </subcellularLocation>
    <subcellularLocation>
        <location evidence="1">Cytoplasm</location>
        <location evidence="1">Stress granule</location>
    </subcellularLocation>
    <subcellularLocation>
        <location evidence="4">Cytoplasm</location>
        <location evidence="4">Perinuclear region</location>
    </subcellularLocation>
    <subcellularLocation>
        <location evidence="3">Nucleus speckle</location>
    </subcellularLocation>
</comment>
<dbReference type="GO" id="GO:0006417">
    <property type="term" value="P:regulation of translation"/>
    <property type="evidence" value="ECO:0007669"/>
    <property type="project" value="UniProtKB-KW"/>
</dbReference>
<evidence type="ECO:0000256" key="18">
    <source>
        <dbReference type="SAM" id="MobiDB-lite"/>
    </source>
</evidence>
<feature type="compositionally biased region" description="Basic and acidic residues" evidence="18">
    <location>
        <begin position="111"/>
        <end position="126"/>
    </location>
</feature>
<protein>
    <recommendedName>
        <fullName evidence="6">Protein CASC3</fullName>
    </recommendedName>
</protein>
<keyword evidence="17" id="KW-0966">Cell projection</keyword>
<keyword evidence="7" id="KW-0813">Transport</keyword>
<evidence type="ECO:0000256" key="8">
    <source>
        <dbReference type="ARBA" id="ARBA00022490"/>
    </source>
</evidence>
<evidence type="ECO:0000256" key="13">
    <source>
        <dbReference type="ARBA" id="ARBA00022884"/>
    </source>
</evidence>
<evidence type="ECO:0000256" key="16">
    <source>
        <dbReference type="ARBA" id="ARBA00023242"/>
    </source>
</evidence>
<evidence type="ECO:0000256" key="4">
    <source>
        <dbReference type="ARBA" id="ARBA00004556"/>
    </source>
</evidence>
<keyword evidence="8" id="KW-0963">Cytoplasm</keyword>
<dbReference type="InterPro" id="IPR018545">
    <property type="entry name" value="Btz_dom"/>
</dbReference>
<dbReference type="Pfam" id="PF09405">
    <property type="entry name" value="Btz"/>
    <property type="match status" value="1"/>
</dbReference>
<evidence type="ECO:0000256" key="2">
    <source>
        <dbReference type="ARBA" id="ARBA00004279"/>
    </source>
</evidence>
<feature type="region of interest" description="Disordered" evidence="18">
    <location>
        <begin position="141"/>
        <end position="180"/>
    </location>
</feature>
<dbReference type="GO" id="GO:0030425">
    <property type="term" value="C:dendrite"/>
    <property type="evidence" value="ECO:0007669"/>
    <property type="project" value="UniProtKB-SubCell"/>
</dbReference>
<sequence length="264" mass="28764">MKHKVDSVMQFKCELHDEFILFDQEEPQEELELHPDASKGDRNENSAINDDIRCLDELKDDLDEEYGLKGERQQGDGEESADPSGLQVKVLDCDEDKRNPQYIPKKGAFYQHDDRLVGDGDKSEIPEEKIKDAKNCEKCSKTRTNTTGTATCTLPPPAQAPAVRPPASQPAPVMASPAQMSSPFLPSPDVILNFPPQHPLPYTFPTQCAAPAPAASPPMEGTCEVDGSAPHVSKSDEDPDDSGAIVMELALQEGLAGQQAVEQL</sequence>
<keyword evidence="13" id="KW-0694">RNA-binding</keyword>
<feature type="domain" description="Btz" evidence="19">
    <location>
        <begin position="72"/>
        <end position="126"/>
    </location>
</feature>
<dbReference type="PANTHER" id="PTHR13434">
    <property type="entry name" value="PROTEIN CASC3"/>
    <property type="match status" value="1"/>
</dbReference>
<evidence type="ECO:0000256" key="1">
    <source>
        <dbReference type="ARBA" id="ARBA00004210"/>
    </source>
</evidence>
<dbReference type="AlphaFoldDB" id="A0AAQ4DFQ5"/>
<keyword evidence="12" id="KW-0810">Translation regulation</keyword>
<keyword evidence="15" id="KW-0508">mRNA splicing</keyword>
<keyword evidence="14" id="KW-0866">Nonsense-mediated mRNA decay</keyword>
<evidence type="ECO:0000313" key="21">
    <source>
        <dbReference type="Proteomes" id="UP001321473"/>
    </source>
</evidence>
<accession>A0AAQ4DFQ5</accession>
<dbReference type="GO" id="GO:0035145">
    <property type="term" value="C:exon-exon junction complex"/>
    <property type="evidence" value="ECO:0007669"/>
    <property type="project" value="InterPro"/>
</dbReference>
<feature type="compositionally biased region" description="Pro residues" evidence="18">
    <location>
        <begin position="154"/>
        <end position="169"/>
    </location>
</feature>
<evidence type="ECO:0000256" key="10">
    <source>
        <dbReference type="ARBA" id="ARBA00022728"/>
    </source>
</evidence>
<evidence type="ECO:0000256" key="5">
    <source>
        <dbReference type="ARBA" id="ARBA00009548"/>
    </source>
</evidence>
<keyword evidence="16" id="KW-0539">Nucleus</keyword>
<dbReference type="Proteomes" id="UP001321473">
    <property type="component" value="Unassembled WGS sequence"/>
</dbReference>
<evidence type="ECO:0000256" key="3">
    <source>
        <dbReference type="ARBA" id="ARBA00004324"/>
    </source>
</evidence>
<comment type="similarity">
    <text evidence="5">Belongs to the CASC3 family.</text>
</comment>
<evidence type="ECO:0000256" key="6">
    <source>
        <dbReference type="ARBA" id="ARBA00019964"/>
    </source>
</evidence>
<dbReference type="PANTHER" id="PTHR13434:SF0">
    <property type="entry name" value="PROTEIN CASC3"/>
    <property type="match status" value="1"/>
</dbReference>
<keyword evidence="10" id="KW-0747">Spliceosome</keyword>
<dbReference type="GO" id="GO:0048471">
    <property type="term" value="C:perinuclear region of cytoplasm"/>
    <property type="evidence" value="ECO:0007669"/>
    <property type="project" value="UniProtKB-SubCell"/>
</dbReference>
<name>A0AAQ4DFQ5_AMBAM</name>
<evidence type="ECO:0000259" key="19">
    <source>
        <dbReference type="Pfam" id="PF09405"/>
    </source>
</evidence>
<evidence type="ECO:0000313" key="20">
    <source>
        <dbReference type="EMBL" id="KAK8761295.1"/>
    </source>
</evidence>
<keyword evidence="11" id="KW-0509">mRNA transport</keyword>
<dbReference type="InterPro" id="IPR028544">
    <property type="entry name" value="CASC3"/>
</dbReference>
<dbReference type="GO" id="GO:0008380">
    <property type="term" value="P:RNA splicing"/>
    <property type="evidence" value="ECO:0007669"/>
    <property type="project" value="UniProtKB-KW"/>
</dbReference>
<comment type="caution">
    <text evidence="20">The sequence shown here is derived from an EMBL/GenBank/DDBJ whole genome shotgun (WGS) entry which is preliminary data.</text>
</comment>
<reference evidence="20 21" key="1">
    <citation type="journal article" date="2023" name="Arcadia Sci">
        <title>De novo assembly of a long-read Amblyomma americanum tick genome.</title>
        <authorList>
            <person name="Chou S."/>
            <person name="Poskanzer K.E."/>
            <person name="Rollins M."/>
            <person name="Thuy-Boun P.S."/>
        </authorList>
    </citation>
    <scope>NUCLEOTIDE SEQUENCE [LARGE SCALE GENOMIC DNA]</scope>
    <source>
        <strain evidence="20">F_SG_1</strain>
        <tissue evidence="20">Salivary glands</tissue>
    </source>
</reference>
<evidence type="ECO:0000256" key="15">
    <source>
        <dbReference type="ARBA" id="ARBA00023187"/>
    </source>
</evidence>
<evidence type="ECO:0000256" key="7">
    <source>
        <dbReference type="ARBA" id="ARBA00022448"/>
    </source>
</evidence>
<gene>
    <name evidence="20" type="ORF">V5799_027438</name>
</gene>
<dbReference type="GO" id="GO:0051028">
    <property type="term" value="P:mRNA transport"/>
    <property type="evidence" value="ECO:0007669"/>
    <property type="project" value="UniProtKB-KW"/>
</dbReference>
<dbReference type="GO" id="GO:0010494">
    <property type="term" value="C:cytoplasmic stress granule"/>
    <property type="evidence" value="ECO:0007669"/>
    <property type="project" value="UniProtKB-SubCell"/>
</dbReference>
<feature type="compositionally biased region" description="Basic and acidic residues" evidence="18">
    <location>
        <begin position="31"/>
        <end position="51"/>
    </location>
</feature>
<feature type="region of interest" description="Disordered" evidence="18">
    <location>
        <begin position="65"/>
        <end position="126"/>
    </location>
</feature>